<proteinExistence type="predicted"/>
<evidence type="ECO:0000313" key="1">
    <source>
        <dbReference type="EMBL" id="DAG03191.1"/>
    </source>
</evidence>
<sequence length="49" mass="5533">MWKRTEPEPRPGSLFHAGVYMNRAEVGVQGLGICPARLVRYQHAAPEKK</sequence>
<accession>A0A8S5V9B5</accession>
<dbReference type="EMBL" id="BK016224">
    <property type="protein sequence ID" value="DAG03191.1"/>
    <property type="molecule type" value="Genomic_DNA"/>
</dbReference>
<protein>
    <submittedName>
        <fullName evidence="1">Uncharacterized protein</fullName>
    </submittedName>
</protein>
<reference evidence="1" key="1">
    <citation type="journal article" date="2021" name="Proc. Natl. Acad. Sci. U.S.A.">
        <title>A Catalog of Tens of Thousands of Viruses from Human Metagenomes Reveals Hidden Associations with Chronic Diseases.</title>
        <authorList>
            <person name="Tisza M.J."/>
            <person name="Buck C.B."/>
        </authorList>
    </citation>
    <scope>NUCLEOTIDE SEQUENCE</scope>
    <source>
        <strain evidence="1">CtCpR1</strain>
    </source>
</reference>
<name>A0A8S5V9B5_9CAUD</name>
<organism evidence="1">
    <name type="scientific">Caudovirales sp. ctCpR1</name>
    <dbReference type="NCBI Taxonomy" id="2825760"/>
    <lineage>
        <taxon>Viruses</taxon>
        <taxon>Duplodnaviria</taxon>
        <taxon>Heunggongvirae</taxon>
        <taxon>Uroviricota</taxon>
        <taxon>Caudoviricetes</taxon>
    </lineage>
</organism>